<evidence type="ECO:0000313" key="2">
    <source>
        <dbReference type="EMBL" id="GAA1918614.1"/>
    </source>
</evidence>
<dbReference type="InterPro" id="IPR036188">
    <property type="entry name" value="FAD/NAD-bd_sf"/>
</dbReference>
<dbReference type="InterPro" id="IPR050407">
    <property type="entry name" value="Geranylgeranyl_reductase"/>
</dbReference>
<sequence length="385" mass="40943">MSGPRDPWDLVVVGAGPAGSAAALGALAADPDARVLLLDRADFPRDKVCGDGIAPHVFEALAGAGVTGVADGWTPMRRLELALGAASVSRPLSRPVWVIPREVFDARLVERAVAAGAVLRREKVDAVTRTGASPEVAGERARVVVGADGAHSVVRRSVHGERPQRRALALRGYVPTRPEWAGSQVIRYGERRQPSYAWAFDRGDGLTNVGYGELLDNERDGPPTRAVMLTELDRLLPGSTDDGRQWRAHHLPLSGWTWRQPDGPVLLAGDASGLVNPMTGEGIYYAVATGLAAGRAAVTARREGDATRAGAAYRRDVRRLLATHLRHTATAARLSGVPRLVVAGIEAARRDPHAFDDLVELGLGRGRITPRLAGGLLAGLANRRP</sequence>
<dbReference type="EMBL" id="BAAAMY010000004">
    <property type="protein sequence ID" value="GAA1918614.1"/>
    <property type="molecule type" value="Genomic_DNA"/>
</dbReference>
<dbReference type="Gene3D" id="3.50.50.60">
    <property type="entry name" value="FAD/NAD(P)-binding domain"/>
    <property type="match status" value="1"/>
</dbReference>
<feature type="domain" description="FAD-binding" evidence="1">
    <location>
        <begin position="10"/>
        <end position="165"/>
    </location>
</feature>
<reference evidence="2 3" key="1">
    <citation type="journal article" date="2019" name="Int. J. Syst. Evol. Microbiol.">
        <title>The Global Catalogue of Microorganisms (GCM) 10K type strain sequencing project: providing services to taxonomists for standard genome sequencing and annotation.</title>
        <authorList>
            <consortium name="The Broad Institute Genomics Platform"/>
            <consortium name="The Broad Institute Genome Sequencing Center for Infectious Disease"/>
            <person name="Wu L."/>
            <person name="Ma J."/>
        </authorList>
    </citation>
    <scope>NUCLEOTIDE SEQUENCE [LARGE SCALE GENOMIC DNA]</scope>
    <source>
        <strain evidence="2 3">JCM 14046</strain>
    </source>
</reference>
<dbReference type="PRINTS" id="PR00420">
    <property type="entry name" value="RNGMNOXGNASE"/>
</dbReference>
<dbReference type="RefSeq" id="WP_344006693.1">
    <property type="nucleotide sequence ID" value="NZ_BAAAMY010000004.1"/>
</dbReference>
<evidence type="ECO:0000313" key="3">
    <source>
        <dbReference type="Proteomes" id="UP001501612"/>
    </source>
</evidence>
<proteinExistence type="predicted"/>
<protein>
    <recommendedName>
        <fullName evidence="1">FAD-binding domain-containing protein</fullName>
    </recommendedName>
</protein>
<dbReference type="Pfam" id="PF01494">
    <property type="entry name" value="FAD_binding_3"/>
    <property type="match status" value="1"/>
</dbReference>
<comment type="caution">
    <text evidence="2">The sequence shown here is derived from an EMBL/GenBank/DDBJ whole genome shotgun (WGS) entry which is preliminary data.</text>
</comment>
<dbReference type="PANTHER" id="PTHR42685">
    <property type="entry name" value="GERANYLGERANYL DIPHOSPHATE REDUCTASE"/>
    <property type="match status" value="1"/>
</dbReference>
<name>A0ABN2PFN5_9ACTN</name>
<dbReference type="PANTHER" id="PTHR42685:SF22">
    <property type="entry name" value="CONDITIONED MEDIUM FACTOR RECEPTOR 1"/>
    <property type="match status" value="1"/>
</dbReference>
<keyword evidence="3" id="KW-1185">Reference proteome</keyword>
<dbReference type="Proteomes" id="UP001501612">
    <property type="component" value="Unassembled WGS sequence"/>
</dbReference>
<dbReference type="InterPro" id="IPR011777">
    <property type="entry name" value="Geranylgeranyl_Rdtase_fam"/>
</dbReference>
<dbReference type="SUPFAM" id="SSF51905">
    <property type="entry name" value="FAD/NAD(P)-binding domain"/>
    <property type="match status" value="1"/>
</dbReference>
<dbReference type="InterPro" id="IPR002938">
    <property type="entry name" value="FAD-bd"/>
</dbReference>
<gene>
    <name evidence="2" type="ORF">GCM10009737_20100</name>
</gene>
<organism evidence="2 3">
    <name type="scientific">Nocardioides lentus</name>
    <dbReference type="NCBI Taxonomy" id="338077"/>
    <lineage>
        <taxon>Bacteria</taxon>
        <taxon>Bacillati</taxon>
        <taxon>Actinomycetota</taxon>
        <taxon>Actinomycetes</taxon>
        <taxon>Propionibacteriales</taxon>
        <taxon>Nocardioidaceae</taxon>
        <taxon>Nocardioides</taxon>
    </lineage>
</organism>
<accession>A0ABN2PFN5</accession>
<evidence type="ECO:0000259" key="1">
    <source>
        <dbReference type="Pfam" id="PF01494"/>
    </source>
</evidence>
<dbReference type="NCBIfam" id="TIGR02032">
    <property type="entry name" value="GG-red-SF"/>
    <property type="match status" value="1"/>
</dbReference>